<dbReference type="InterPro" id="IPR001223">
    <property type="entry name" value="Glyco_hydro18_cat"/>
</dbReference>
<dbReference type="Gene3D" id="3.20.20.80">
    <property type="entry name" value="Glycosidases"/>
    <property type="match status" value="1"/>
</dbReference>
<sequence length="528" mass="56721">MRSSTVVAGSVAITTLLNPVLGNSIVSYWGQNSGGSQQRLNHYCKNADVDIIPLAFLTDPGNPLSLNFANIGTDIGDDIKECQDAHGKTILLSLGGEVMNGHPFSSEDDAVQKARKLWAAFGPSDTSSNPSSAMRPFGNAVIDGFDFDNERVIEHLIPFGKELERLLKESSKKGERKYKLSATPQCIFPDANLGPLFLSGMAFDYIFIQHYNNPDCSNTAFVSGIKEQPAGGFNFGKWQDWATKSANPNVKIFVGATSSIHKNETGYVEPDRLAEIISYCKQFSHFGGVMLWEMSRAWDNREILTKARAALGRARPSTPTFVQPSPAPSKSCTPDLVGILENCSFSTSATRAPLSSSSSSSLSSKSSPLGLKQLSPSSSSSSSSSPQSSHSATSSSAPSIMPSSVFPLALTVAIIISLTVQSSLSSAPVSPYTVVAPTPSPSSTSKTTTEEFEPAPETKAVSVAEPVRSKAPLPQASVKGVVPEVWHKPSVDHVHQWNQCGGDDWDGGRTCQRPYVCKYFSNWYSQCE</sequence>
<evidence type="ECO:0000259" key="13">
    <source>
        <dbReference type="PROSITE" id="PS51164"/>
    </source>
</evidence>
<dbReference type="EMBL" id="JAZHXI010000021">
    <property type="protein sequence ID" value="KAL2060717.1"/>
    <property type="molecule type" value="Genomic_DNA"/>
</dbReference>
<evidence type="ECO:0000256" key="9">
    <source>
        <dbReference type="RuleBase" id="RU000489"/>
    </source>
</evidence>
<keyword evidence="6" id="KW-0119">Carbohydrate metabolism</keyword>
<dbReference type="Pfam" id="PF00734">
    <property type="entry name" value="CBM_1"/>
    <property type="match status" value="1"/>
</dbReference>
<evidence type="ECO:0000256" key="8">
    <source>
        <dbReference type="ARBA" id="ARBA00023326"/>
    </source>
</evidence>
<evidence type="ECO:0000259" key="14">
    <source>
        <dbReference type="PROSITE" id="PS51910"/>
    </source>
</evidence>
<dbReference type="SMART" id="SM00236">
    <property type="entry name" value="fCBD"/>
    <property type="match status" value="1"/>
</dbReference>
<evidence type="ECO:0000256" key="5">
    <source>
        <dbReference type="ARBA" id="ARBA00023024"/>
    </source>
</evidence>
<evidence type="ECO:0000313" key="15">
    <source>
        <dbReference type="EMBL" id="KAL2060717.1"/>
    </source>
</evidence>
<dbReference type="InterPro" id="IPR050542">
    <property type="entry name" value="Glycosyl_Hydrlase18_Chitinase"/>
</dbReference>
<evidence type="ECO:0000256" key="3">
    <source>
        <dbReference type="ARBA" id="ARBA00022729"/>
    </source>
</evidence>
<evidence type="ECO:0000256" key="6">
    <source>
        <dbReference type="ARBA" id="ARBA00023277"/>
    </source>
</evidence>
<evidence type="ECO:0000313" key="16">
    <source>
        <dbReference type="Proteomes" id="UP001595075"/>
    </source>
</evidence>
<feature type="chain" id="PRO_5046933035" description="chitinase" evidence="12">
    <location>
        <begin position="23"/>
        <end position="528"/>
    </location>
</feature>
<evidence type="ECO:0000256" key="2">
    <source>
        <dbReference type="ARBA" id="ARBA00012729"/>
    </source>
</evidence>
<dbReference type="Proteomes" id="UP001595075">
    <property type="component" value="Unassembled WGS sequence"/>
</dbReference>
<dbReference type="Pfam" id="PF00704">
    <property type="entry name" value="Glyco_hydro_18"/>
    <property type="match status" value="1"/>
</dbReference>
<feature type="compositionally biased region" description="Low complexity" evidence="11">
    <location>
        <begin position="435"/>
        <end position="447"/>
    </location>
</feature>
<keyword evidence="8" id="KW-0624">Polysaccharide degradation</keyword>
<organism evidence="15 16">
    <name type="scientific">Oculimacula yallundae</name>
    <dbReference type="NCBI Taxonomy" id="86028"/>
    <lineage>
        <taxon>Eukaryota</taxon>
        <taxon>Fungi</taxon>
        <taxon>Dikarya</taxon>
        <taxon>Ascomycota</taxon>
        <taxon>Pezizomycotina</taxon>
        <taxon>Leotiomycetes</taxon>
        <taxon>Helotiales</taxon>
        <taxon>Ploettnerulaceae</taxon>
        <taxon>Oculimacula</taxon>
    </lineage>
</organism>
<proteinExistence type="inferred from homology"/>
<dbReference type="SUPFAM" id="SSF51445">
    <property type="entry name" value="(Trans)glycosidases"/>
    <property type="match status" value="1"/>
</dbReference>
<keyword evidence="3 12" id="KW-0732">Signal</keyword>
<accession>A0ABR4BST5</accession>
<evidence type="ECO:0000256" key="12">
    <source>
        <dbReference type="SAM" id="SignalP"/>
    </source>
</evidence>
<dbReference type="InterPro" id="IPR000254">
    <property type="entry name" value="CBD"/>
</dbReference>
<gene>
    <name evidence="15" type="ORF">VTL71DRAFT_9358</name>
</gene>
<dbReference type="PROSITE" id="PS01095">
    <property type="entry name" value="GH18_1"/>
    <property type="match status" value="1"/>
</dbReference>
<evidence type="ECO:0000256" key="11">
    <source>
        <dbReference type="SAM" id="MobiDB-lite"/>
    </source>
</evidence>
<dbReference type="PROSITE" id="PS00562">
    <property type="entry name" value="CBM1_1"/>
    <property type="match status" value="1"/>
</dbReference>
<dbReference type="PROSITE" id="PS51910">
    <property type="entry name" value="GH18_2"/>
    <property type="match status" value="1"/>
</dbReference>
<dbReference type="PANTHER" id="PTHR45708">
    <property type="entry name" value="ENDOCHITINASE"/>
    <property type="match status" value="1"/>
</dbReference>
<evidence type="ECO:0000256" key="10">
    <source>
        <dbReference type="RuleBase" id="RU004453"/>
    </source>
</evidence>
<dbReference type="InterPro" id="IPR035971">
    <property type="entry name" value="CBD_sf"/>
</dbReference>
<evidence type="ECO:0000256" key="1">
    <source>
        <dbReference type="ARBA" id="ARBA00000822"/>
    </source>
</evidence>
<feature type="region of interest" description="Disordered" evidence="11">
    <location>
        <begin position="435"/>
        <end position="467"/>
    </location>
</feature>
<keyword evidence="7 9" id="KW-0326">Glycosidase</keyword>
<feature type="region of interest" description="Disordered" evidence="11">
    <location>
        <begin position="350"/>
        <end position="399"/>
    </location>
</feature>
<feature type="signal peptide" evidence="12">
    <location>
        <begin position="1"/>
        <end position="22"/>
    </location>
</feature>
<dbReference type="SUPFAM" id="SSF57180">
    <property type="entry name" value="Cellulose-binding domain"/>
    <property type="match status" value="1"/>
</dbReference>
<reference evidence="15 16" key="1">
    <citation type="journal article" date="2024" name="Commun. Biol.">
        <title>Comparative genomic analysis of thermophilic fungi reveals convergent evolutionary adaptations and gene losses.</title>
        <authorList>
            <person name="Steindorff A.S."/>
            <person name="Aguilar-Pontes M.V."/>
            <person name="Robinson A.J."/>
            <person name="Andreopoulos B."/>
            <person name="LaButti K."/>
            <person name="Kuo A."/>
            <person name="Mondo S."/>
            <person name="Riley R."/>
            <person name="Otillar R."/>
            <person name="Haridas S."/>
            <person name="Lipzen A."/>
            <person name="Grimwood J."/>
            <person name="Schmutz J."/>
            <person name="Clum A."/>
            <person name="Reid I.D."/>
            <person name="Moisan M.C."/>
            <person name="Butler G."/>
            <person name="Nguyen T.T.M."/>
            <person name="Dewar K."/>
            <person name="Conant G."/>
            <person name="Drula E."/>
            <person name="Henrissat B."/>
            <person name="Hansel C."/>
            <person name="Singer S."/>
            <person name="Hutchinson M.I."/>
            <person name="de Vries R.P."/>
            <person name="Natvig D.O."/>
            <person name="Powell A.J."/>
            <person name="Tsang A."/>
            <person name="Grigoriev I.V."/>
        </authorList>
    </citation>
    <scope>NUCLEOTIDE SEQUENCE [LARGE SCALE GENOMIC DNA]</scope>
    <source>
        <strain evidence="15 16">CBS 494.80</strain>
    </source>
</reference>
<keyword evidence="5" id="KW-0146">Chitin degradation</keyword>
<dbReference type="InterPro" id="IPR001579">
    <property type="entry name" value="Glyco_hydro_18_chit_AS"/>
</dbReference>
<feature type="domain" description="CBM1" evidence="13">
    <location>
        <begin position="492"/>
        <end position="528"/>
    </location>
</feature>
<name>A0ABR4BST5_9HELO</name>
<dbReference type="PANTHER" id="PTHR45708:SF49">
    <property type="entry name" value="ENDOCHITINASE"/>
    <property type="match status" value="1"/>
</dbReference>
<protein>
    <recommendedName>
        <fullName evidence="2">chitinase</fullName>
        <ecNumber evidence="2">3.2.1.14</ecNumber>
    </recommendedName>
</protein>
<comment type="caution">
    <text evidence="15">The sequence shown here is derived from an EMBL/GenBank/DDBJ whole genome shotgun (WGS) entry which is preliminary data.</text>
</comment>
<keyword evidence="16" id="KW-1185">Reference proteome</keyword>
<evidence type="ECO:0000256" key="4">
    <source>
        <dbReference type="ARBA" id="ARBA00022801"/>
    </source>
</evidence>
<dbReference type="EC" id="3.2.1.14" evidence="2"/>
<keyword evidence="4 9" id="KW-0378">Hydrolase</keyword>
<comment type="similarity">
    <text evidence="10">Belongs to the glycosyl hydrolase 18 family.</text>
</comment>
<evidence type="ECO:0000256" key="7">
    <source>
        <dbReference type="ARBA" id="ARBA00023295"/>
    </source>
</evidence>
<comment type="catalytic activity">
    <reaction evidence="1">
        <text>Random endo-hydrolysis of N-acetyl-beta-D-glucosaminide (1-&gt;4)-beta-linkages in chitin and chitodextrins.</text>
        <dbReference type="EC" id="3.2.1.14"/>
    </reaction>
</comment>
<feature type="domain" description="GH18" evidence="14">
    <location>
        <begin position="23"/>
        <end position="314"/>
    </location>
</feature>
<dbReference type="InterPro" id="IPR017853">
    <property type="entry name" value="GH"/>
</dbReference>
<dbReference type="PROSITE" id="PS51164">
    <property type="entry name" value="CBM1_2"/>
    <property type="match status" value="1"/>
</dbReference>